<keyword evidence="3" id="KW-1185">Reference proteome</keyword>
<sequence>MGERLKLDEEALAKVNRGAAYGEDSEEPATRKAEKKEQASLKKNTFSRSNCRKAQVQRSSARHDALSSCLKRDCSGNNLKRVGDPEVRAPTDVPATTTWQEAERPDTEASSNKRLRRDPKMGHDNASEPMFTPRLIFQIAMCCLSHSPCLFLHLPTEPATLYVRQAGNCIAEWPADPPTLRTPGRATAGCIDVIDSALQHKAI</sequence>
<organism evidence="2 3">
    <name type="scientific">Rhipicephalus microplus</name>
    <name type="common">Cattle tick</name>
    <name type="synonym">Boophilus microplus</name>
    <dbReference type="NCBI Taxonomy" id="6941"/>
    <lineage>
        <taxon>Eukaryota</taxon>
        <taxon>Metazoa</taxon>
        <taxon>Ecdysozoa</taxon>
        <taxon>Arthropoda</taxon>
        <taxon>Chelicerata</taxon>
        <taxon>Arachnida</taxon>
        <taxon>Acari</taxon>
        <taxon>Parasitiformes</taxon>
        <taxon>Ixodida</taxon>
        <taxon>Ixodoidea</taxon>
        <taxon>Ixodidae</taxon>
        <taxon>Rhipicephalinae</taxon>
        <taxon>Rhipicephalus</taxon>
        <taxon>Boophilus</taxon>
    </lineage>
</organism>
<dbReference type="AlphaFoldDB" id="A0A9J6DKH7"/>
<dbReference type="Proteomes" id="UP000821866">
    <property type="component" value="Chromosome 7"/>
</dbReference>
<dbReference type="EMBL" id="JABSTU010000009">
    <property type="protein sequence ID" value="KAH8022353.1"/>
    <property type="molecule type" value="Genomic_DNA"/>
</dbReference>
<feature type="region of interest" description="Disordered" evidence="1">
    <location>
        <begin position="16"/>
        <end position="59"/>
    </location>
</feature>
<proteinExistence type="predicted"/>
<evidence type="ECO:0000313" key="3">
    <source>
        <dbReference type="Proteomes" id="UP000821866"/>
    </source>
</evidence>
<protein>
    <submittedName>
        <fullName evidence="2">Uncharacterized protein</fullName>
    </submittedName>
</protein>
<reference evidence="2" key="1">
    <citation type="journal article" date="2020" name="Cell">
        <title>Large-Scale Comparative Analyses of Tick Genomes Elucidate Their Genetic Diversity and Vector Capacities.</title>
        <authorList>
            <consortium name="Tick Genome and Microbiome Consortium (TIGMIC)"/>
            <person name="Jia N."/>
            <person name="Wang J."/>
            <person name="Shi W."/>
            <person name="Du L."/>
            <person name="Sun Y."/>
            <person name="Zhan W."/>
            <person name="Jiang J.F."/>
            <person name="Wang Q."/>
            <person name="Zhang B."/>
            <person name="Ji P."/>
            <person name="Bell-Sakyi L."/>
            <person name="Cui X.M."/>
            <person name="Yuan T.T."/>
            <person name="Jiang B.G."/>
            <person name="Yang W.F."/>
            <person name="Lam T.T."/>
            <person name="Chang Q.C."/>
            <person name="Ding S.J."/>
            <person name="Wang X.J."/>
            <person name="Zhu J.G."/>
            <person name="Ruan X.D."/>
            <person name="Zhao L."/>
            <person name="Wei J.T."/>
            <person name="Ye R.Z."/>
            <person name="Que T.C."/>
            <person name="Du C.H."/>
            <person name="Zhou Y.H."/>
            <person name="Cheng J.X."/>
            <person name="Dai P.F."/>
            <person name="Guo W.B."/>
            <person name="Han X.H."/>
            <person name="Huang E.J."/>
            <person name="Li L.F."/>
            <person name="Wei W."/>
            <person name="Gao Y.C."/>
            <person name="Liu J.Z."/>
            <person name="Shao H.Z."/>
            <person name="Wang X."/>
            <person name="Wang C.C."/>
            <person name="Yang T.C."/>
            <person name="Huo Q.B."/>
            <person name="Li W."/>
            <person name="Chen H.Y."/>
            <person name="Chen S.E."/>
            <person name="Zhou L.G."/>
            <person name="Ni X.B."/>
            <person name="Tian J.H."/>
            <person name="Sheng Y."/>
            <person name="Liu T."/>
            <person name="Pan Y.S."/>
            <person name="Xia L.Y."/>
            <person name="Li J."/>
            <person name="Zhao F."/>
            <person name="Cao W.C."/>
        </authorList>
    </citation>
    <scope>NUCLEOTIDE SEQUENCE</scope>
    <source>
        <strain evidence="2">Rmic-2018</strain>
    </source>
</reference>
<accession>A0A9J6DKH7</accession>
<name>A0A9J6DKH7_RHIMP</name>
<comment type="caution">
    <text evidence="2">The sequence shown here is derived from an EMBL/GenBank/DDBJ whole genome shotgun (WGS) entry which is preliminary data.</text>
</comment>
<feature type="region of interest" description="Disordered" evidence="1">
    <location>
        <begin position="80"/>
        <end position="127"/>
    </location>
</feature>
<gene>
    <name evidence="2" type="ORF">HPB51_023424</name>
</gene>
<evidence type="ECO:0000313" key="2">
    <source>
        <dbReference type="EMBL" id="KAH8022353.1"/>
    </source>
</evidence>
<feature type="compositionally biased region" description="Basic and acidic residues" evidence="1">
    <location>
        <begin position="28"/>
        <end position="40"/>
    </location>
</feature>
<reference evidence="2" key="2">
    <citation type="submission" date="2021-09" db="EMBL/GenBank/DDBJ databases">
        <authorList>
            <person name="Jia N."/>
            <person name="Wang J."/>
            <person name="Shi W."/>
            <person name="Du L."/>
            <person name="Sun Y."/>
            <person name="Zhan W."/>
            <person name="Jiang J."/>
            <person name="Wang Q."/>
            <person name="Zhang B."/>
            <person name="Ji P."/>
            <person name="Sakyi L.B."/>
            <person name="Cui X."/>
            <person name="Yuan T."/>
            <person name="Jiang B."/>
            <person name="Yang W."/>
            <person name="Lam T.T.-Y."/>
            <person name="Chang Q."/>
            <person name="Ding S."/>
            <person name="Wang X."/>
            <person name="Zhu J."/>
            <person name="Ruan X."/>
            <person name="Zhao L."/>
            <person name="Wei J."/>
            <person name="Que T."/>
            <person name="Du C."/>
            <person name="Cheng J."/>
            <person name="Dai P."/>
            <person name="Han X."/>
            <person name="Huang E."/>
            <person name="Gao Y."/>
            <person name="Liu J."/>
            <person name="Shao H."/>
            <person name="Ye R."/>
            <person name="Li L."/>
            <person name="Wei W."/>
            <person name="Wang X."/>
            <person name="Wang C."/>
            <person name="Huo Q."/>
            <person name="Li W."/>
            <person name="Guo W."/>
            <person name="Chen H."/>
            <person name="Chen S."/>
            <person name="Zhou L."/>
            <person name="Zhou L."/>
            <person name="Ni X."/>
            <person name="Tian J."/>
            <person name="Zhou Y."/>
            <person name="Sheng Y."/>
            <person name="Liu T."/>
            <person name="Pan Y."/>
            <person name="Xia L."/>
            <person name="Li J."/>
            <person name="Zhao F."/>
            <person name="Cao W."/>
        </authorList>
    </citation>
    <scope>NUCLEOTIDE SEQUENCE</scope>
    <source>
        <strain evidence="2">Rmic-2018</strain>
        <tissue evidence="2">Larvae</tissue>
    </source>
</reference>
<evidence type="ECO:0000256" key="1">
    <source>
        <dbReference type="SAM" id="MobiDB-lite"/>
    </source>
</evidence>